<dbReference type="Pfam" id="PF00080">
    <property type="entry name" value="Sod_Cu"/>
    <property type="match status" value="1"/>
</dbReference>
<dbReference type="InterPro" id="IPR001424">
    <property type="entry name" value="SOD_Cu_Zn_dom"/>
</dbReference>
<keyword evidence="2 9" id="KW-0479">Metal-binding</keyword>
<dbReference type="CDD" id="cd00305">
    <property type="entry name" value="Cu-Zn_Superoxide_Dismutase"/>
    <property type="match status" value="1"/>
</dbReference>
<evidence type="ECO:0000256" key="6">
    <source>
        <dbReference type="ARBA" id="ARBA00023008"/>
    </source>
</evidence>
<evidence type="ECO:0000256" key="9">
    <source>
        <dbReference type="RuleBase" id="RU000393"/>
    </source>
</evidence>
<dbReference type="WBParaSite" id="ASIM_0001660201-mRNA-1">
    <property type="protein sequence ID" value="ASIM_0001660201-mRNA-1"/>
    <property type="gene ID" value="ASIM_0001660201"/>
</dbReference>
<dbReference type="PROSITE" id="PS00087">
    <property type="entry name" value="SOD_CU_ZN_1"/>
    <property type="match status" value="1"/>
</dbReference>
<evidence type="ECO:0000259" key="10">
    <source>
        <dbReference type="Pfam" id="PF00080"/>
    </source>
</evidence>
<keyword evidence="12" id="KW-1185">Reference proteome</keyword>
<organism evidence="13">
    <name type="scientific">Anisakis simplex</name>
    <name type="common">Herring worm</name>
    <dbReference type="NCBI Taxonomy" id="6269"/>
    <lineage>
        <taxon>Eukaryota</taxon>
        <taxon>Metazoa</taxon>
        <taxon>Ecdysozoa</taxon>
        <taxon>Nematoda</taxon>
        <taxon>Chromadorea</taxon>
        <taxon>Rhabditida</taxon>
        <taxon>Spirurina</taxon>
        <taxon>Ascaridomorpha</taxon>
        <taxon>Ascaridoidea</taxon>
        <taxon>Anisakidae</taxon>
        <taxon>Anisakis</taxon>
        <taxon>Anisakis simplex complex</taxon>
    </lineage>
</organism>
<dbReference type="EMBL" id="UYRR01032733">
    <property type="protein sequence ID" value="VDK56643.1"/>
    <property type="molecule type" value="Genomic_DNA"/>
</dbReference>
<evidence type="ECO:0000256" key="7">
    <source>
        <dbReference type="ARBA" id="ARBA00023157"/>
    </source>
</evidence>
<dbReference type="PANTHER" id="PTHR10003">
    <property type="entry name" value="SUPEROXIDE DISMUTASE CU-ZN -RELATED"/>
    <property type="match status" value="1"/>
</dbReference>
<dbReference type="GO" id="GO:0005507">
    <property type="term" value="F:copper ion binding"/>
    <property type="evidence" value="ECO:0007669"/>
    <property type="project" value="InterPro"/>
</dbReference>
<evidence type="ECO:0000256" key="4">
    <source>
        <dbReference type="ARBA" id="ARBA00022862"/>
    </source>
</evidence>
<evidence type="ECO:0000256" key="1">
    <source>
        <dbReference type="ARBA" id="ARBA00010457"/>
    </source>
</evidence>
<keyword evidence="6 9" id="KW-0186">Copper</keyword>
<dbReference type="PROSITE" id="PS00332">
    <property type="entry name" value="SOD_CU_ZN_2"/>
    <property type="match status" value="1"/>
</dbReference>
<dbReference type="FunFam" id="2.60.40.200:FF:000003">
    <property type="entry name" value="Superoxide dismutase [Cu-Zn], chloroplastic"/>
    <property type="match status" value="1"/>
</dbReference>
<sequence length="200" mass="21221">MLIFVSTLSLAVEHINADGFFIYNFYSTVTFGEEDHHKAYKFAAVKARVCVLKANKDDEYRYEKIGVLDMKQVGGTVEIKGTLQGLSPGLHGFHVHEKGDIGNGCVAAGGHFNPSNKTHGAPDDIERHVGDLGNIEANEAGVANVSIEDSVISLRGPYSVIGRAIVVHEKADDLGRGNTPASKTTGDAGARVACGIIGTD</sequence>
<evidence type="ECO:0000256" key="8">
    <source>
        <dbReference type="ARBA" id="ARBA00049204"/>
    </source>
</evidence>
<comment type="similarity">
    <text evidence="1 9">Belongs to the Cu-Zn superoxide dismutase family.</text>
</comment>
<gene>
    <name evidence="11" type="ORF">ASIM_LOCUS16009</name>
</gene>
<evidence type="ECO:0000313" key="12">
    <source>
        <dbReference type="Proteomes" id="UP000267096"/>
    </source>
</evidence>
<keyword evidence="4" id="KW-0049">Antioxidant</keyword>
<accession>A0A0M3K6L1</accession>
<comment type="function">
    <text evidence="9">Destroys radicals which are normally produced within the cells and which are toxic to biological systems.</text>
</comment>
<dbReference type="OrthoDB" id="2015551at2759"/>
<evidence type="ECO:0000313" key="13">
    <source>
        <dbReference type="WBParaSite" id="ASIM_0001660201-mRNA-1"/>
    </source>
</evidence>
<dbReference type="PRINTS" id="PR00068">
    <property type="entry name" value="CUZNDISMTASE"/>
</dbReference>
<reference evidence="11 12" key="2">
    <citation type="submission" date="2018-11" db="EMBL/GenBank/DDBJ databases">
        <authorList>
            <consortium name="Pathogen Informatics"/>
        </authorList>
    </citation>
    <scope>NUCLEOTIDE SEQUENCE [LARGE SCALE GENOMIC DNA]</scope>
</reference>
<keyword evidence="5 9" id="KW-0560">Oxidoreductase</keyword>
<comment type="cofactor">
    <cofactor evidence="9">
        <name>Zn(2+)</name>
        <dbReference type="ChEBI" id="CHEBI:29105"/>
    </cofactor>
    <text evidence="9">Binds 1 zinc ion per subunit.</text>
</comment>
<evidence type="ECO:0000256" key="2">
    <source>
        <dbReference type="ARBA" id="ARBA00022723"/>
    </source>
</evidence>
<name>A0A0M3K6L1_ANISI</name>
<dbReference type="SUPFAM" id="SSF49329">
    <property type="entry name" value="Cu,Zn superoxide dismutase-like"/>
    <property type="match status" value="1"/>
</dbReference>
<comment type="catalytic activity">
    <reaction evidence="8 9">
        <text>2 superoxide + 2 H(+) = H2O2 + O2</text>
        <dbReference type="Rhea" id="RHEA:20696"/>
        <dbReference type="ChEBI" id="CHEBI:15378"/>
        <dbReference type="ChEBI" id="CHEBI:15379"/>
        <dbReference type="ChEBI" id="CHEBI:16240"/>
        <dbReference type="ChEBI" id="CHEBI:18421"/>
        <dbReference type="EC" id="1.15.1.1"/>
    </reaction>
</comment>
<keyword evidence="7" id="KW-1015">Disulfide bond</keyword>
<evidence type="ECO:0000313" key="11">
    <source>
        <dbReference type="EMBL" id="VDK56643.1"/>
    </source>
</evidence>
<dbReference type="Gene3D" id="2.60.40.200">
    <property type="entry name" value="Superoxide dismutase, copper/zinc binding domain"/>
    <property type="match status" value="1"/>
</dbReference>
<dbReference type="Proteomes" id="UP000267096">
    <property type="component" value="Unassembled WGS sequence"/>
</dbReference>
<evidence type="ECO:0000256" key="5">
    <source>
        <dbReference type="ARBA" id="ARBA00023002"/>
    </source>
</evidence>
<dbReference type="GO" id="GO:0004784">
    <property type="term" value="F:superoxide dismutase activity"/>
    <property type="evidence" value="ECO:0007669"/>
    <property type="project" value="UniProtKB-EC"/>
</dbReference>
<dbReference type="InterPro" id="IPR036423">
    <property type="entry name" value="SOD-like_Cu/Zn_dom_sf"/>
</dbReference>
<dbReference type="InterPro" id="IPR024134">
    <property type="entry name" value="SOD_Cu/Zn_/chaperone"/>
</dbReference>
<protein>
    <recommendedName>
        <fullName evidence="9">Superoxide dismutase [Cu-Zn]</fullName>
        <ecNumber evidence="9">1.15.1.1</ecNumber>
    </recommendedName>
</protein>
<evidence type="ECO:0000256" key="3">
    <source>
        <dbReference type="ARBA" id="ARBA00022833"/>
    </source>
</evidence>
<comment type="cofactor">
    <cofactor evidence="9">
        <name>Cu cation</name>
        <dbReference type="ChEBI" id="CHEBI:23378"/>
    </cofactor>
    <text evidence="9">Binds 1 copper ion per subunit.</text>
</comment>
<dbReference type="InterPro" id="IPR018152">
    <property type="entry name" value="SOD_Cu/Zn_BS"/>
</dbReference>
<dbReference type="EC" id="1.15.1.1" evidence="9"/>
<proteinExistence type="inferred from homology"/>
<reference evidence="13" key="1">
    <citation type="submission" date="2017-02" db="UniProtKB">
        <authorList>
            <consortium name="WormBaseParasite"/>
        </authorList>
    </citation>
    <scope>IDENTIFICATION</scope>
</reference>
<keyword evidence="3 9" id="KW-0862">Zinc</keyword>
<feature type="domain" description="Superoxide dismutase copper/zinc binding" evidence="10">
    <location>
        <begin position="66"/>
        <end position="197"/>
    </location>
</feature>
<dbReference type="AlphaFoldDB" id="A0A0M3K6L1"/>